<sequence length="227" mass="25408">MTQAKTVSEAVASRRSIRAYLDKPVDAAVLRRVMEKAQAAPSGGNTQPWNAVMLTGEPLAKLFALVAETIPQGLAAYSAEYPIYPPELEGRYSDSRFGVGEAMYKALDIPREDKAQRLDVFRNNFRAFGAPVLMLVHTPRYMGLPQWSDIGMWLQTVLLLLREEGLDSCAQEAWAVYQKQIREVVDIPEDHIFFCGCAIGWGDREAAVNSFPVPRVDLDQAVRWEGF</sequence>
<accession>A0ABV6PMJ5</accession>
<dbReference type="InterPro" id="IPR000415">
    <property type="entry name" value="Nitroreductase-like"/>
</dbReference>
<evidence type="ECO:0000259" key="4">
    <source>
        <dbReference type="Pfam" id="PF00881"/>
    </source>
</evidence>
<dbReference type="CDD" id="cd02136">
    <property type="entry name" value="PnbA_NfnB-like"/>
    <property type="match status" value="1"/>
</dbReference>
<evidence type="ECO:0000256" key="3">
    <source>
        <dbReference type="ARBA" id="ARBA00023002"/>
    </source>
</evidence>
<dbReference type="InterPro" id="IPR050627">
    <property type="entry name" value="Nitroreductase/BluB"/>
</dbReference>
<dbReference type="InterPro" id="IPR029479">
    <property type="entry name" value="Nitroreductase"/>
</dbReference>
<name>A0ABV6PMJ5_9SPHN</name>
<keyword evidence="2" id="KW-0288">FMN</keyword>
<keyword evidence="6" id="KW-1185">Reference proteome</keyword>
<keyword evidence="1" id="KW-0285">Flavoprotein</keyword>
<evidence type="ECO:0000313" key="5">
    <source>
        <dbReference type="EMBL" id="MFC0590637.1"/>
    </source>
</evidence>
<dbReference type="RefSeq" id="WP_379482087.1">
    <property type="nucleotide sequence ID" value="NZ_JBHLTL010000011.1"/>
</dbReference>
<evidence type="ECO:0000256" key="1">
    <source>
        <dbReference type="ARBA" id="ARBA00022630"/>
    </source>
</evidence>
<evidence type="ECO:0000313" key="6">
    <source>
        <dbReference type="Proteomes" id="UP001589943"/>
    </source>
</evidence>
<comment type="caution">
    <text evidence="5">The sequence shown here is derived from an EMBL/GenBank/DDBJ whole genome shotgun (WGS) entry which is preliminary data.</text>
</comment>
<evidence type="ECO:0000256" key="2">
    <source>
        <dbReference type="ARBA" id="ARBA00022643"/>
    </source>
</evidence>
<organism evidence="5 6">
    <name type="scientific">Novosphingobium aquiterrae</name>
    <dbReference type="NCBI Taxonomy" id="624388"/>
    <lineage>
        <taxon>Bacteria</taxon>
        <taxon>Pseudomonadati</taxon>
        <taxon>Pseudomonadota</taxon>
        <taxon>Alphaproteobacteria</taxon>
        <taxon>Sphingomonadales</taxon>
        <taxon>Sphingomonadaceae</taxon>
        <taxon>Novosphingobium</taxon>
    </lineage>
</organism>
<dbReference type="PANTHER" id="PTHR23026:SF90">
    <property type="entry name" value="IODOTYROSINE DEIODINASE 1"/>
    <property type="match status" value="1"/>
</dbReference>
<dbReference type="EMBL" id="JBHLTL010000011">
    <property type="protein sequence ID" value="MFC0590637.1"/>
    <property type="molecule type" value="Genomic_DNA"/>
</dbReference>
<dbReference type="SUPFAM" id="SSF55469">
    <property type="entry name" value="FMN-dependent nitroreductase-like"/>
    <property type="match status" value="1"/>
</dbReference>
<keyword evidence="3" id="KW-0560">Oxidoreductase</keyword>
<dbReference type="Proteomes" id="UP001589943">
    <property type="component" value="Unassembled WGS sequence"/>
</dbReference>
<reference evidence="5 6" key="1">
    <citation type="submission" date="2024-09" db="EMBL/GenBank/DDBJ databases">
        <authorList>
            <person name="Sun Q."/>
            <person name="Mori K."/>
        </authorList>
    </citation>
    <scope>NUCLEOTIDE SEQUENCE [LARGE SCALE GENOMIC DNA]</scope>
    <source>
        <strain evidence="5 6">NCAIM B.02537</strain>
    </source>
</reference>
<dbReference type="Pfam" id="PF00881">
    <property type="entry name" value="Nitroreductase"/>
    <property type="match status" value="1"/>
</dbReference>
<proteinExistence type="predicted"/>
<feature type="domain" description="Nitroreductase" evidence="4">
    <location>
        <begin position="11"/>
        <end position="201"/>
    </location>
</feature>
<dbReference type="PANTHER" id="PTHR23026">
    <property type="entry name" value="NADPH NITROREDUCTASE"/>
    <property type="match status" value="1"/>
</dbReference>
<gene>
    <name evidence="5" type="ORF">ACFFF7_14590</name>
</gene>
<protein>
    <submittedName>
        <fullName evidence="5">Nitroreductase</fullName>
    </submittedName>
</protein>
<dbReference type="Gene3D" id="3.40.109.10">
    <property type="entry name" value="NADH Oxidase"/>
    <property type="match status" value="1"/>
</dbReference>